<dbReference type="Proteomes" id="UP001165082">
    <property type="component" value="Unassembled WGS sequence"/>
</dbReference>
<dbReference type="GO" id="GO:0004930">
    <property type="term" value="F:G protein-coupled receptor activity"/>
    <property type="evidence" value="ECO:0007669"/>
    <property type="project" value="InterPro"/>
</dbReference>
<dbReference type="Pfam" id="PF00003">
    <property type="entry name" value="7tm_3"/>
    <property type="match status" value="1"/>
</dbReference>
<keyword evidence="10" id="KW-1185">Reference proteome</keyword>
<evidence type="ECO:0000259" key="8">
    <source>
        <dbReference type="PROSITE" id="PS50853"/>
    </source>
</evidence>
<evidence type="ECO:0000256" key="6">
    <source>
        <dbReference type="SAM" id="MobiDB-lite"/>
    </source>
</evidence>
<feature type="transmembrane region" description="Helical" evidence="7">
    <location>
        <begin position="1383"/>
        <end position="1401"/>
    </location>
</feature>
<feature type="transmembrane region" description="Helical" evidence="7">
    <location>
        <begin position="1416"/>
        <end position="1437"/>
    </location>
</feature>
<accession>A0A9W6ZVK3</accession>
<dbReference type="EMBL" id="BRXZ01003600">
    <property type="protein sequence ID" value="GMH58147.1"/>
    <property type="molecule type" value="Genomic_DNA"/>
</dbReference>
<dbReference type="PROSITE" id="PS50853">
    <property type="entry name" value="FN3"/>
    <property type="match status" value="2"/>
</dbReference>
<feature type="compositionally biased region" description="Polar residues" evidence="6">
    <location>
        <begin position="1731"/>
        <end position="1746"/>
    </location>
</feature>
<dbReference type="CDD" id="cd00063">
    <property type="entry name" value="FN3"/>
    <property type="match status" value="3"/>
</dbReference>
<dbReference type="PANTHER" id="PTHR13817">
    <property type="entry name" value="TITIN"/>
    <property type="match status" value="1"/>
</dbReference>
<evidence type="ECO:0000256" key="2">
    <source>
        <dbReference type="ARBA" id="ARBA00022692"/>
    </source>
</evidence>
<keyword evidence="5 7" id="KW-0472">Membrane</keyword>
<dbReference type="InterPro" id="IPR050964">
    <property type="entry name" value="Striated_Muscle_Regulatory"/>
</dbReference>
<dbReference type="Pfam" id="PF00041">
    <property type="entry name" value="fn3"/>
    <property type="match status" value="1"/>
</dbReference>
<evidence type="ECO:0000256" key="1">
    <source>
        <dbReference type="ARBA" id="ARBA00004141"/>
    </source>
</evidence>
<comment type="subcellular location">
    <subcellularLocation>
        <location evidence="1">Membrane</location>
        <topology evidence="1">Multi-pass membrane protein</topology>
    </subcellularLocation>
</comment>
<feature type="transmembrane region" description="Helical" evidence="7">
    <location>
        <begin position="1594"/>
        <end position="1613"/>
    </location>
</feature>
<dbReference type="SMART" id="SM00060">
    <property type="entry name" value="FN3"/>
    <property type="match status" value="3"/>
</dbReference>
<keyword evidence="3" id="KW-0677">Repeat</keyword>
<comment type="caution">
    <text evidence="9">The sequence shown here is derived from an EMBL/GenBank/DDBJ whole genome shotgun (WGS) entry which is preliminary data.</text>
</comment>
<dbReference type="PANTHER" id="PTHR13817:SF73">
    <property type="entry name" value="FIBRONECTIN TYPE-III DOMAIN-CONTAINING PROTEIN"/>
    <property type="match status" value="1"/>
</dbReference>
<evidence type="ECO:0000256" key="7">
    <source>
        <dbReference type="SAM" id="Phobius"/>
    </source>
</evidence>
<evidence type="ECO:0000256" key="5">
    <source>
        <dbReference type="ARBA" id="ARBA00023136"/>
    </source>
</evidence>
<dbReference type="OrthoDB" id="207131at2759"/>
<protein>
    <recommendedName>
        <fullName evidence="8">Fibronectin type-III domain-containing protein</fullName>
    </recommendedName>
</protein>
<feature type="transmembrane region" description="Helical" evidence="7">
    <location>
        <begin position="1531"/>
        <end position="1551"/>
    </location>
</feature>
<dbReference type="InterPro" id="IPR036116">
    <property type="entry name" value="FN3_sf"/>
</dbReference>
<keyword evidence="4 7" id="KW-1133">Transmembrane helix</keyword>
<sequence length="1756" mass="191574">MFLYDVFSGDTGVTNPTAVDGSYNPIDGAAKKRFTLCWNADADETATSCMLNPGETMVLSSCSITQSGALNALAVQVPGAFATSPSYAGVTGDDWLVLAKLTDISSKTYTVVDVIGDYTVASSNSYSGTGSDGVEISTNNAGIKRVKTLSSFSVPRTSWDTSEWTFQETEITASSSLDYMKYHFADMFECTQTSDCPTGMPSDCDVALKQCVATTDAPTDAPTQAPTEQPTQAPTQAPTPTAEYVCKHENCNSDQFCSKLTSACEACSECDLNEKANDNKCPVKCSPLMFTSYIEVGMDKALQIYNPNQYSVRFEDYAFFILQYASGSTVGNFRSLRRPISDDERITIPSGQTVALVSSPSAKITPYIPNTNFYGVSLGSFFKFTGNDPVFLAEFKEGDTDEAVDSGEIGVIFDVCSSHDQCPFNPLSQLEDGFCYKDQSCKRCQYCVEDADAYGGTCPEKCPAQCSGEIPKTTCPDCGDSKAFIPAPQFLSIDLARDQPSDKLTATVNVTWCSSSDYGALSPPLTDGASANITLHFFDAKTDERLHDKVHRIGYPSGINTVPSSEACDGDFEYRVTLPIPDPYLTIKSSVLLYDECQVDNSEQSSKITLDESSPTWFTSQNALTRTRIVPVVAGSTSETAVVQWQVPLLNCDSCSIVGYNVYMSQDDEDYVVVQENTVQTVALLRGLTTGKNYRFKVSATTSIGTSKLSYASSVFVVAPEAPDSPPLVYFEAHETSPFRSVDAIVVKGEINGAPITEYTLEYDIDPFDFSNPSTVVLSTASDADKISSTGATFKLSDLIADTQYKFKATATNSVGDSEESNEFDYRTADITPSSISFSDVLGSTFDSVVVTVSPGEKFDDELTLCTLTYWVDGSLQETTVTSAEITSDNDFVFSLSALDSGANYKFRASVLNQRGFEQFAPQATYTTDEMRSTILRFLKDEDSKFSSVRVTVVPGEKGDGVMKNCTLTYFAWENDMKQGPALTATMENTTEANNFAFDITELETNRNYCFLAEATNNRGVIQRSKNSGDGSCNYAYKTDAMAATTIEFEKDERAKFSSVEVIITPGELEDAPLKSATLKFLKKADYENGDYSDEKVLSSNAHSNDQREFKFVGSHDGVDDHLEGHLVNLEPSTAYCFSVVVVNDNDVVQTAGPCIEYDTESLAKTTIQVIDVKGEKNLYDVKVVPGEVGYDITNYTLFWGLGKSQSGTHPCDFDGGNQSITRSPEANKFTFSGADAVSLDKEGTYCMYSLVENVHGLEQFSPGITKDFLIGECEQKFFEIKDLTQRDDACFAEGGQFLLQFDVVREKDHASCDNDKRKLFSCPDGDSNELCIIVNCPYLGFESIEGKIIAAISGLGAIICFTAAAIFFHLRKKMTIKIAQPVFLVTFCVSAAFINLYSVLKLPAGDAITCFGGNLLFHMSVMVYYGVLVVKLYRVYQLFLSKAASNLKRVKVTAMDAMKVLVLPILLNFSFLTYFEFGVIHQDEGVVGGIYYATPIEYETDTAKKSLAPYDSITVPKCANNSERYRYWRAVPYVVDGLLLIAALVFLSKVKGVSKKMAEKAQIGNVVLQSVTGALLIVCILGPKGVPKTIQDIFFSLLLFIMTTSAVLQFLFPKLMHGYKHGWDVSPEDLQVREKGLGSKKPSARFSNRDQQKEANLGVFKETGSKRGVGGALAASGRTGGVYHGGKGKRFESSFKKNVKSVKNYKDEEGGVEMGGVKPPTGGREERSDSSFGQENPMHSPNMGSLTALRKGSVL</sequence>
<dbReference type="SUPFAM" id="SSF49265">
    <property type="entry name" value="Fibronectin type III"/>
    <property type="match status" value="2"/>
</dbReference>
<feature type="region of interest" description="Disordered" evidence="6">
    <location>
        <begin position="217"/>
        <end position="238"/>
    </location>
</feature>
<dbReference type="GO" id="GO:0016020">
    <property type="term" value="C:membrane"/>
    <property type="evidence" value="ECO:0007669"/>
    <property type="project" value="UniProtKB-SubCell"/>
</dbReference>
<feature type="region of interest" description="Disordered" evidence="6">
    <location>
        <begin position="1703"/>
        <end position="1756"/>
    </location>
</feature>
<evidence type="ECO:0000313" key="10">
    <source>
        <dbReference type="Proteomes" id="UP001165082"/>
    </source>
</evidence>
<dbReference type="InterPro" id="IPR017978">
    <property type="entry name" value="GPCR_3_C"/>
</dbReference>
<evidence type="ECO:0000256" key="3">
    <source>
        <dbReference type="ARBA" id="ARBA00022737"/>
    </source>
</evidence>
<organism evidence="9 10">
    <name type="scientific">Triparma retinervis</name>
    <dbReference type="NCBI Taxonomy" id="2557542"/>
    <lineage>
        <taxon>Eukaryota</taxon>
        <taxon>Sar</taxon>
        <taxon>Stramenopiles</taxon>
        <taxon>Ochrophyta</taxon>
        <taxon>Bolidophyceae</taxon>
        <taxon>Parmales</taxon>
        <taxon>Triparmaceae</taxon>
        <taxon>Triparma</taxon>
    </lineage>
</organism>
<dbReference type="InterPro" id="IPR003961">
    <property type="entry name" value="FN3_dom"/>
</dbReference>
<reference evidence="9" key="1">
    <citation type="submission" date="2022-07" db="EMBL/GenBank/DDBJ databases">
        <title>Genome analysis of Parmales, a sister group of diatoms, reveals the evolutionary specialization of diatoms from phago-mixotrophs to photoautotrophs.</title>
        <authorList>
            <person name="Ban H."/>
            <person name="Sato S."/>
            <person name="Yoshikawa S."/>
            <person name="Kazumasa Y."/>
            <person name="Nakamura Y."/>
            <person name="Ichinomiya M."/>
            <person name="Saitoh K."/>
            <person name="Sato N."/>
            <person name="Blanc-Mathieu R."/>
            <person name="Endo H."/>
            <person name="Kuwata A."/>
            <person name="Ogata H."/>
        </authorList>
    </citation>
    <scope>NUCLEOTIDE SEQUENCE</scope>
</reference>
<keyword evidence="2 7" id="KW-0812">Transmembrane</keyword>
<gene>
    <name evidence="9" type="ORF">TrRE_jg5407</name>
</gene>
<evidence type="ECO:0000256" key="4">
    <source>
        <dbReference type="ARBA" id="ARBA00022989"/>
    </source>
</evidence>
<feature type="region of interest" description="Disordered" evidence="6">
    <location>
        <begin position="1637"/>
        <end position="1662"/>
    </location>
</feature>
<name>A0A9W6ZVK3_9STRA</name>
<feature type="domain" description="Fibronectin type-III" evidence="8">
    <location>
        <begin position="832"/>
        <end position="931"/>
    </location>
</feature>
<dbReference type="InterPro" id="IPR013783">
    <property type="entry name" value="Ig-like_fold"/>
</dbReference>
<feature type="transmembrane region" description="Helical" evidence="7">
    <location>
        <begin position="1349"/>
        <end position="1371"/>
    </location>
</feature>
<feature type="transmembrane region" description="Helical" evidence="7">
    <location>
        <begin position="1458"/>
        <end position="1476"/>
    </location>
</feature>
<feature type="domain" description="Fibronectin type-III" evidence="8">
    <location>
        <begin position="626"/>
        <end position="721"/>
    </location>
</feature>
<feature type="transmembrane region" description="Helical" evidence="7">
    <location>
        <begin position="1563"/>
        <end position="1582"/>
    </location>
</feature>
<dbReference type="Gene3D" id="2.60.40.10">
    <property type="entry name" value="Immunoglobulins"/>
    <property type="match status" value="2"/>
</dbReference>
<evidence type="ECO:0000313" key="9">
    <source>
        <dbReference type="EMBL" id="GMH58147.1"/>
    </source>
</evidence>
<proteinExistence type="predicted"/>